<evidence type="ECO:0000313" key="1">
    <source>
        <dbReference type="EMBL" id="CAH9076390.1"/>
    </source>
</evidence>
<proteinExistence type="predicted"/>
<protein>
    <submittedName>
        <fullName evidence="1">Uncharacterized protein</fullName>
    </submittedName>
</protein>
<dbReference type="Proteomes" id="UP001152523">
    <property type="component" value="Unassembled WGS sequence"/>
</dbReference>
<keyword evidence="2" id="KW-1185">Reference proteome</keyword>
<sequence length="117" mass="13448">MLGSAIFAEINVTDIVRPKIILKRCFLQFHSSAILQHLSLRKSSVENGVNHYSLGNILAEIQPIQTDFELQMQLRSFLTVLSQIDVLESQFKELRTRVDKVLKLPIACFPENTQFQF</sequence>
<evidence type="ECO:0000313" key="2">
    <source>
        <dbReference type="Proteomes" id="UP001152523"/>
    </source>
</evidence>
<dbReference type="AlphaFoldDB" id="A0AAV0CI09"/>
<organism evidence="1 2">
    <name type="scientific">Cuscuta epithymum</name>
    <dbReference type="NCBI Taxonomy" id="186058"/>
    <lineage>
        <taxon>Eukaryota</taxon>
        <taxon>Viridiplantae</taxon>
        <taxon>Streptophyta</taxon>
        <taxon>Embryophyta</taxon>
        <taxon>Tracheophyta</taxon>
        <taxon>Spermatophyta</taxon>
        <taxon>Magnoliopsida</taxon>
        <taxon>eudicotyledons</taxon>
        <taxon>Gunneridae</taxon>
        <taxon>Pentapetalae</taxon>
        <taxon>asterids</taxon>
        <taxon>lamiids</taxon>
        <taxon>Solanales</taxon>
        <taxon>Convolvulaceae</taxon>
        <taxon>Cuscuteae</taxon>
        <taxon>Cuscuta</taxon>
        <taxon>Cuscuta subgen. Cuscuta</taxon>
    </lineage>
</organism>
<dbReference type="EMBL" id="CAMAPF010000030">
    <property type="protein sequence ID" value="CAH9076390.1"/>
    <property type="molecule type" value="Genomic_DNA"/>
</dbReference>
<name>A0AAV0CI09_9ASTE</name>
<gene>
    <name evidence="1" type="ORF">CEPIT_LOCUS5872</name>
</gene>
<comment type="caution">
    <text evidence="1">The sequence shown here is derived from an EMBL/GenBank/DDBJ whole genome shotgun (WGS) entry which is preliminary data.</text>
</comment>
<reference evidence="1" key="1">
    <citation type="submission" date="2022-07" db="EMBL/GenBank/DDBJ databases">
        <authorList>
            <person name="Macas J."/>
            <person name="Novak P."/>
            <person name="Neumann P."/>
        </authorList>
    </citation>
    <scope>NUCLEOTIDE SEQUENCE</scope>
</reference>
<accession>A0AAV0CI09</accession>